<keyword evidence="1" id="KW-0723">Serine/threonine-protein kinase</keyword>
<evidence type="ECO:0000256" key="1">
    <source>
        <dbReference type="ARBA" id="ARBA00022527"/>
    </source>
</evidence>
<dbReference type="Gene3D" id="3.30.565.10">
    <property type="entry name" value="Histidine kinase-like ATPase, C-terminal domain"/>
    <property type="match status" value="1"/>
</dbReference>
<dbReference type="RefSeq" id="WP_398718558.1">
    <property type="nucleotide sequence ID" value="NZ_JBIRWE010000006.1"/>
</dbReference>
<dbReference type="Pfam" id="PF13581">
    <property type="entry name" value="HATPase_c_2"/>
    <property type="match status" value="1"/>
</dbReference>
<name>A0ABW7UT12_9ACTN</name>
<evidence type="ECO:0000259" key="3">
    <source>
        <dbReference type="Pfam" id="PF13581"/>
    </source>
</evidence>
<dbReference type="InterPro" id="IPR036890">
    <property type="entry name" value="HATPase_C_sf"/>
</dbReference>
<keyword evidence="1" id="KW-0418">Kinase</keyword>
<dbReference type="CDD" id="cd16936">
    <property type="entry name" value="HATPase_RsbW-like"/>
    <property type="match status" value="1"/>
</dbReference>
<accession>A0ABW7UT12</accession>
<dbReference type="InterPro" id="IPR050267">
    <property type="entry name" value="Anti-sigma-factor_SerPK"/>
</dbReference>
<reference evidence="4 5" key="1">
    <citation type="submission" date="2024-10" db="EMBL/GenBank/DDBJ databases">
        <title>The Natural Products Discovery Center: Release of the First 8490 Sequenced Strains for Exploring Actinobacteria Biosynthetic Diversity.</title>
        <authorList>
            <person name="Kalkreuter E."/>
            <person name="Kautsar S.A."/>
            <person name="Yang D."/>
            <person name="Bader C.D."/>
            <person name="Teijaro C.N."/>
            <person name="Fluegel L."/>
            <person name="Davis C.M."/>
            <person name="Simpson J.R."/>
            <person name="Lauterbach L."/>
            <person name="Steele A.D."/>
            <person name="Gui C."/>
            <person name="Meng S."/>
            <person name="Li G."/>
            <person name="Viehrig K."/>
            <person name="Ye F."/>
            <person name="Su P."/>
            <person name="Kiefer A.F."/>
            <person name="Nichols A."/>
            <person name="Cepeda A.J."/>
            <person name="Yan W."/>
            <person name="Fan B."/>
            <person name="Jiang Y."/>
            <person name="Adhikari A."/>
            <person name="Zheng C.-J."/>
            <person name="Schuster L."/>
            <person name="Cowan T.M."/>
            <person name="Smanski M.J."/>
            <person name="Chevrette M.G."/>
            <person name="De Carvalho L.P.S."/>
            <person name="Shen B."/>
        </authorList>
    </citation>
    <scope>NUCLEOTIDE SEQUENCE [LARGE SCALE GENOMIC DNA]</scope>
    <source>
        <strain evidence="4 5">NPDC020327</strain>
    </source>
</reference>
<dbReference type="EMBL" id="JBIRWE010000006">
    <property type="protein sequence ID" value="MFI1965749.1"/>
    <property type="molecule type" value="Genomic_DNA"/>
</dbReference>
<sequence length="145" mass="15851">MNHENERGLHVSRLPLPHTPLATPQARRHVQDVLRTWGLGGGELADSVELVTSELVTNAVRHAVCPCGCTRGVIALALWLQEARLRVEVGDPDRTPPWWPKGEPDTEGLGGRGLAIVMSLAKDWGCYTRAVRGKVVWCEFATASP</sequence>
<proteinExistence type="predicted"/>
<dbReference type="InterPro" id="IPR003594">
    <property type="entry name" value="HATPase_dom"/>
</dbReference>
<comment type="caution">
    <text evidence="4">The sequence shown here is derived from an EMBL/GenBank/DDBJ whole genome shotgun (WGS) entry which is preliminary data.</text>
</comment>
<keyword evidence="4" id="KW-0547">Nucleotide-binding</keyword>
<dbReference type="SUPFAM" id="SSF55874">
    <property type="entry name" value="ATPase domain of HSP90 chaperone/DNA topoisomerase II/histidine kinase"/>
    <property type="match status" value="1"/>
</dbReference>
<protein>
    <submittedName>
        <fullName evidence="4">ATP-binding protein</fullName>
    </submittedName>
</protein>
<gene>
    <name evidence="4" type="ORF">ACH429_16845</name>
</gene>
<keyword evidence="5" id="KW-1185">Reference proteome</keyword>
<evidence type="ECO:0000313" key="5">
    <source>
        <dbReference type="Proteomes" id="UP001611548"/>
    </source>
</evidence>
<feature type="region of interest" description="Disordered" evidence="2">
    <location>
        <begin position="1"/>
        <end position="21"/>
    </location>
</feature>
<dbReference type="PANTHER" id="PTHR35526">
    <property type="entry name" value="ANTI-SIGMA-F FACTOR RSBW-RELATED"/>
    <property type="match status" value="1"/>
</dbReference>
<keyword evidence="4" id="KW-0067">ATP-binding</keyword>
<evidence type="ECO:0000256" key="2">
    <source>
        <dbReference type="SAM" id="MobiDB-lite"/>
    </source>
</evidence>
<organism evidence="4 5">
    <name type="scientific">Streptomyces pathocidini</name>
    <dbReference type="NCBI Taxonomy" id="1650571"/>
    <lineage>
        <taxon>Bacteria</taxon>
        <taxon>Bacillati</taxon>
        <taxon>Actinomycetota</taxon>
        <taxon>Actinomycetes</taxon>
        <taxon>Kitasatosporales</taxon>
        <taxon>Streptomycetaceae</taxon>
        <taxon>Streptomyces</taxon>
    </lineage>
</organism>
<keyword evidence="1" id="KW-0808">Transferase</keyword>
<dbReference type="PANTHER" id="PTHR35526:SF3">
    <property type="entry name" value="ANTI-SIGMA-F FACTOR RSBW"/>
    <property type="match status" value="1"/>
</dbReference>
<feature type="domain" description="Histidine kinase/HSP90-like ATPase" evidence="3">
    <location>
        <begin position="17"/>
        <end position="137"/>
    </location>
</feature>
<evidence type="ECO:0000313" key="4">
    <source>
        <dbReference type="EMBL" id="MFI1965749.1"/>
    </source>
</evidence>
<dbReference type="Proteomes" id="UP001611548">
    <property type="component" value="Unassembled WGS sequence"/>
</dbReference>
<dbReference type="GO" id="GO:0005524">
    <property type="term" value="F:ATP binding"/>
    <property type="evidence" value="ECO:0007669"/>
    <property type="project" value="UniProtKB-KW"/>
</dbReference>